<dbReference type="NCBIfam" id="NF006169">
    <property type="entry name" value="PRK08310.1"/>
    <property type="match status" value="1"/>
</dbReference>
<reference evidence="3 4" key="1">
    <citation type="journal article" date="2010" name="Int. J. Syst. Evol. Microbiol.">
        <title>Reclassification of Herbaspirillum putei as a later heterotypic synonym of Herbaspirillum huttiense, with the description of H. huttiense subsp. huttiense subsp. nov. and H. huttiense subsp. putei subsp. nov., comb. nov., and description of Herbaspirillum aquaticum sp. nov.</title>
        <authorList>
            <person name="Dobritsa A.P."/>
            <person name="Reddy M.C."/>
            <person name="Samadpour M."/>
        </authorList>
    </citation>
    <scope>NUCLEOTIDE SEQUENCE [LARGE SCALE GENOMIC DNA]</scope>
    <source>
        <strain evidence="3 4">IEH 4430</strain>
    </source>
</reference>
<dbReference type="InterPro" id="IPR020556">
    <property type="entry name" value="Amidase_CS"/>
</dbReference>
<dbReference type="InterPro" id="IPR023631">
    <property type="entry name" value="Amidase_dom"/>
</dbReference>
<dbReference type="PANTHER" id="PTHR46310:SF7">
    <property type="entry name" value="AMIDASE 1"/>
    <property type="match status" value="1"/>
</dbReference>
<keyword evidence="4" id="KW-1185">Reference proteome</keyword>
<gene>
    <name evidence="3" type="ORF">CEJ45_12455</name>
</gene>
<feature type="domain" description="Amidase" evidence="2">
    <location>
        <begin position="22"/>
        <end position="384"/>
    </location>
</feature>
<dbReference type="Gene3D" id="3.90.1300.10">
    <property type="entry name" value="Amidase signature (AS) domain"/>
    <property type="match status" value="1"/>
</dbReference>
<accession>A0A225SSN4</accession>
<dbReference type="AlphaFoldDB" id="A0A225SSN4"/>
<dbReference type="GO" id="GO:0004040">
    <property type="term" value="F:amidase activity"/>
    <property type="evidence" value="ECO:0007669"/>
    <property type="project" value="UniProtKB-EC"/>
</dbReference>
<evidence type="ECO:0000259" key="2">
    <source>
        <dbReference type="Pfam" id="PF01425"/>
    </source>
</evidence>
<dbReference type="PANTHER" id="PTHR46310">
    <property type="entry name" value="AMIDASE 1"/>
    <property type="match status" value="1"/>
</dbReference>
<dbReference type="RefSeq" id="WP_088755423.1">
    <property type="nucleotide sequence ID" value="NZ_NJGV01000010.1"/>
</dbReference>
<evidence type="ECO:0000313" key="3">
    <source>
        <dbReference type="EMBL" id="OWY34205.1"/>
    </source>
</evidence>
<dbReference type="SUPFAM" id="SSF75304">
    <property type="entry name" value="Amidase signature (AS) enzymes"/>
    <property type="match status" value="1"/>
</dbReference>
<dbReference type="Pfam" id="PF01425">
    <property type="entry name" value="Amidase"/>
    <property type="match status" value="1"/>
</dbReference>
<dbReference type="PROSITE" id="PS00571">
    <property type="entry name" value="AMIDASES"/>
    <property type="match status" value="1"/>
</dbReference>
<keyword evidence="3" id="KW-0378">Hydrolase</keyword>
<protein>
    <submittedName>
        <fullName evidence="3">Amidase</fullName>
        <ecNumber evidence="3">3.5.1.4</ecNumber>
    </submittedName>
</protein>
<evidence type="ECO:0000256" key="1">
    <source>
        <dbReference type="SAM" id="MobiDB-lite"/>
    </source>
</evidence>
<feature type="region of interest" description="Disordered" evidence="1">
    <location>
        <begin position="96"/>
        <end position="117"/>
    </location>
</feature>
<dbReference type="EMBL" id="NJGV01000010">
    <property type="protein sequence ID" value="OWY34205.1"/>
    <property type="molecule type" value="Genomic_DNA"/>
</dbReference>
<comment type="caution">
    <text evidence="3">The sequence shown here is derived from an EMBL/GenBank/DDBJ whole genome shotgun (WGS) entry which is preliminary data.</text>
</comment>
<organism evidence="3 4">
    <name type="scientific">Herbaspirillum aquaticum</name>
    <dbReference type="NCBI Taxonomy" id="568783"/>
    <lineage>
        <taxon>Bacteria</taxon>
        <taxon>Pseudomonadati</taxon>
        <taxon>Pseudomonadota</taxon>
        <taxon>Betaproteobacteria</taxon>
        <taxon>Burkholderiales</taxon>
        <taxon>Oxalobacteraceae</taxon>
        <taxon>Herbaspirillum</taxon>
    </lineage>
</organism>
<dbReference type="EC" id="3.5.1.4" evidence="3"/>
<dbReference type="Proteomes" id="UP000214747">
    <property type="component" value="Unassembled WGS sequence"/>
</dbReference>
<proteinExistence type="predicted"/>
<name>A0A225SSN4_9BURK</name>
<dbReference type="InterPro" id="IPR036928">
    <property type="entry name" value="AS_sf"/>
</dbReference>
<sequence length="396" mass="41100">MSADVSTARCFIPYPFVPQPQAASGPLAGVRLAVKDIFDVAGYPTGCGNPHMLALSGIKAASAPAVQSLLQAGAQFVGKVVTDELAFSMNGKNAHFGTPRNGGAPDRIPGGSSSGSASAVSNGLADLALGTDTGGSVRVPASHCGLIGLRPTHGRVPLTGVMDLARSFDTCGWFARDMDVFARAGAVLLGEDSAPLPQAPRVLVASDVLGLLAPHVQAQFAQVLERLAGVLGAPQPVSVATPSFDALYWAFRHIQGYEAWQAHGENIGRYGFQLGPGVAERFAWSATITAQQMQEHSAVRETFCAGFIDLLGDDGVLLLPSAPDVAPLLTDSEQSLEDYRNQAVRMLCLSGLSGCPQISLPLMQLDGAPFGLSLIAPPGSDRSLIQYAAGLMHACA</sequence>
<evidence type="ECO:0000313" key="4">
    <source>
        <dbReference type="Proteomes" id="UP000214747"/>
    </source>
</evidence>